<dbReference type="Pfam" id="PF04446">
    <property type="entry name" value="Thg1"/>
    <property type="match status" value="1"/>
</dbReference>
<evidence type="ECO:0000256" key="2">
    <source>
        <dbReference type="ARBA" id="ARBA00010113"/>
    </source>
</evidence>
<dbReference type="AlphaFoldDB" id="A0A4P9Z999"/>
<evidence type="ECO:0000259" key="18">
    <source>
        <dbReference type="Pfam" id="PF14413"/>
    </source>
</evidence>
<feature type="domain" description="Thg1 C-terminal" evidence="18">
    <location>
        <begin position="140"/>
        <end position="254"/>
    </location>
</feature>
<name>A0A4P9Z999_9ASCO</name>
<dbReference type="Pfam" id="PF14413">
    <property type="entry name" value="Thg1C"/>
    <property type="match status" value="1"/>
</dbReference>
<dbReference type="GO" id="GO:0000287">
    <property type="term" value="F:magnesium ion binding"/>
    <property type="evidence" value="ECO:0007669"/>
    <property type="project" value="UniProtKB-UniRule"/>
</dbReference>
<comment type="similarity">
    <text evidence="2 14">Belongs to the tRNA(His) guanylyltransferase family.</text>
</comment>
<dbReference type="InterPro" id="IPR025845">
    <property type="entry name" value="Thg1_C_dom"/>
</dbReference>
<evidence type="ECO:0000256" key="15">
    <source>
        <dbReference type="PIRSR" id="PIRSR028980-1"/>
    </source>
</evidence>
<evidence type="ECO:0000256" key="16">
    <source>
        <dbReference type="PIRSR" id="PIRSR028980-2"/>
    </source>
</evidence>
<evidence type="ECO:0000256" key="13">
    <source>
        <dbReference type="ARBA" id="ARBA00047281"/>
    </source>
</evidence>
<keyword evidence="20" id="KW-1185">Reference proteome</keyword>
<keyword evidence="11 14" id="KW-0342">GTP-binding</keyword>
<evidence type="ECO:0000256" key="1">
    <source>
        <dbReference type="ARBA" id="ARBA00002939"/>
    </source>
</evidence>
<gene>
    <name evidence="19" type="ORF">METBISCDRAFT_18908</name>
</gene>
<feature type="binding site" evidence="16">
    <location>
        <position position="29"/>
    </location>
    <ligand>
        <name>Mg(2+)</name>
        <dbReference type="ChEBI" id="CHEBI:18420"/>
        <label>1</label>
        <note>catalytic</note>
    </ligand>
</feature>
<feature type="binding site" evidence="15">
    <location>
        <begin position="29"/>
        <end position="34"/>
    </location>
    <ligand>
        <name>GTP</name>
        <dbReference type="ChEBI" id="CHEBI:37565"/>
    </ligand>
</feature>
<feature type="binding site" evidence="16">
    <location>
        <position position="29"/>
    </location>
    <ligand>
        <name>Mg(2+)</name>
        <dbReference type="ChEBI" id="CHEBI:18420"/>
        <label>2</label>
        <note>catalytic</note>
    </ligand>
</feature>
<evidence type="ECO:0000256" key="6">
    <source>
        <dbReference type="ARBA" id="ARBA00022694"/>
    </source>
</evidence>
<evidence type="ECO:0000259" key="17">
    <source>
        <dbReference type="Pfam" id="PF04446"/>
    </source>
</evidence>
<dbReference type="GO" id="GO:0005525">
    <property type="term" value="F:GTP binding"/>
    <property type="evidence" value="ECO:0007669"/>
    <property type="project" value="UniProtKB-UniRule"/>
</dbReference>
<dbReference type="FunFam" id="3.30.70.3000:FF:000001">
    <property type="entry name" value="tRNA(His) guanylyltransferase"/>
    <property type="match status" value="1"/>
</dbReference>
<keyword evidence="8 14" id="KW-0479">Metal-binding</keyword>
<dbReference type="PANTHER" id="PTHR12729:SF6">
    <property type="entry name" value="TRNA(HIS) GUANYLYLTRANSFERASE-RELATED"/>
    <property type="match status" value="1"/>
</dbReference>
<dbReference type="Gene3D" id="3.30.70.3000">
    <property type="match status" value="1"/>
</dbReference>
<reference evidence="20" key="1">
    <citation type="journal article" date="2018" name="Nat. Microbiol.">
        <title>Leveraging single-cell genomics to expand the fungal tree of life.</title>
        <authorList>
            <person name="Ahrendt S.R."/>
            <person name="Quandt C.A."/>
            <person name="Ciobanu D."/>
            <person name="Clum A."/>
            <person name="Salamov A."/>
            <person name="Andreopoulos B."/>
            <person name="Cheng J.F."/>
            <person name="Woyke T."/>
            <person name="Pelin A."/>
            <person name="Henrissat B."/>
            <person name="Reynolds N.K."/>
            <person name="Benny G.L."/>
            <person name="Smith M.E."/>
            <person name="James T.Y."/>
            <person name="Grigoriev I.V."/>
        </authorList>
    </citation>
    <scope>NUCLEOTIDE SEQUENCE [LARGE SCALE GENOMIC DNA]</scope>
    <source>
        <strain evidence="20">Baker2002</strain>
    </source>
</reference>
<keyword evidence="9 14" id="KW-0547">Nucleotide-binding</keyword>
<accession>A0A4P9Z999</accession>
<dbReference type="InterPro" id="IPR007537">
    <property type="entry name" value="tRNAHis_GuaTrfase_Thg1"/>
</dbReference>
<dbReference type="PANTHER" id="PTHR12729">
    <property type="entry name" value="TRNA(HIS) GUANYLYLTRANSFERASE-RELATED"/>
    <property type="match status" value="1"/>
</dbReference>
<evidence type="ECO:0000256" key="8">
    <source>
        <dbReference type="ARBA" id="ARBA00022723"/>
    </source>
</evidence>
<dbReference type="EC" id="2.7.7.79" evidence="3 14"/>
<evidence type="ECO:0000256" key="12">
    <source>
        <dbReference type="ARBA" id="ARBA00032480"/>
    </source>
</evidence>
<feature type="binding site" evidence="16">
    <location>
        <position position="76"/>
    </location>
    <ligand>
        <name>Mg(2+)</name>
        <dbReference type="ChEBI" id="CHEBI:18420"/>
        <label>2</label>
        <note>catalytic</note>
    </ligand>
</feature>
<comment type="function">
    <text evidence="1 14">Adds a GMP to the 5'-end of tRNA(His) after transcription and RNase P cleavage.</text>
</comment>
<evidence type="ECO:0000313" key="20">
    <source>
        <dbReference type="Proteomes" id="UP000268321"/>
    </source>
</evidence>
<feature type="binding site" evidence="16">
    <location>
        <position position="76"/>
    </location>
    <ligand>
        <name>Mg(2+)</name>
        <dbReference type="ChEBI" id="CHEBI:18420"/>
        <label>1</label>
        <note>catalytic</note>
    </ligand>
</feature>
<evidence type="ECO:0000256" key="14">
    <source>
        <dbReference type="PIRNR" id="PIRNR028980"/>
    </source>
</evidence>
<evidence type="ECO:0000256" key="3">
    <source>
        <dbReference type="ARBA" id="ARBA00012511"/>
    </source>
</evidence>
<proteinExistence type="inferred from homology"/>
<feature type="domain" description="tRNAHis guanylyltransferase catalytic" evidence="17">
    <location>
        <begin position="6"/>
        <end position="137"/>
    </location>
</feature>
<dbReference type="Proteomes" id="UP000268321">
    <property type="component" value="Unassembled WGS sequence"/>
</dbReference>
<dbReference type="InterPro" id="IPR024956">
    <property type="entry name" value="tRNAHis_GuaTrfase_cat"/>
</dbReference>
<evidence type="ECO:0000256" key="10">
    <source>
        <dbReference type="ARBA" id="ARBA00022842"/>
    </source>
</evidence>
<evidence type="ECO:0000256" key="4">
    <source>
        <dbReference type="ARBA" id="ARBA00015443"/>
    </source>
</evidence>
<dbReference type="InterPro" id="IPR038469">
    <property type="entry name" value="tRNAHis_GuaTrfase_Thg1_sf"/>
</dbReference>
<comment type="catalytic activity">
    <reaction evidence="13 14">
        <text>a 5'-end ribonucleotide-tRNA(His) + GTP + ATP + H2O = a 5'-end phospho-guanosine-ribonucleotide-tRNA(His) + AMP + 2 diphosphate + H(+)</text>
        <dbReference type="Rhea" id="RHEA:54564"/>
        <dbReference type="Rhea" id="RHEA-COMP:14193"/>
        <dbReference type="Rhea" id="RHEA-COMP:14917"/>
        <dbReference type="ChEBI" id="CHEBI:15377"/>
        <dbReference type="ChEBI" id="CHEBI:15378"/>
        <dbReference type="ChEBI" id="CHEBI:30616"/>
        <dbReference type="ChEBI" id="CHEBI:33019"/>
        <dbReference type="ChEBI" id="CHEBI:37565"/>
        <dbReference type="ChEBI" id="CHEBI:138282"/>
        <dbReference type="ChEBI" id="CHEBI:141847"/>
        <dbReference type="ChEBI" id="CHEBI:456215"/>
        <dbReference type="EC" id="2.7.7.79"/>
    </reaction>
</comment>
<keyword evidence="10 14" id="KW-0460">Magnesium</keyword>
<keyword evidence="5 14" id="KW-0808">Transferase</keyword>
<protein>
    <recommendedName>
        <fullName evidence="4 14">tRNA(His) guanylyltransferase</fullName>
        <ecNumber evidence="3 14">2.7.7.79</ecNumber>
    </recommendedName>
    <alternativeName>
        <fullName evidence="12 14">tRNA-histidine guanylyltransferase</fullName>
    </alternativeName>
</protein>
<feature type="binding site" evidence="15">
    <location>
        <begin position="75"/>
        <end position="76"/>
    </location>
    <ligand>
        <name>GTP</name>
        <dbReference type="ChEBI" id="CHEBI:37565"/>
    </ligand>
</feature>
<evidence type="ECO:0000256" key="7">
    <source>
        <dbReference type="ARBA" id="ARBA00022695"/>
    </source>
</evidence>
<dbReference type="OrthoDB" id="62560at2759"/>
<keyword evidence="7 14" id="KW-0548">Nucleotidyltransferase</keyword>
<evidence type="ECO:0000313" key="19">
    <source>
        <dbReference type="EMBL" id="RKP29317.1"/>
    </source>
</evidence>
<evidence type="ECO:0000256" key="9">
    <source>
        <dbReference type="ARBA" id="ARBA00022741"/>
    </source>
</evidence>
<comment type="cofactor">
    <cofactor evidence="16">
        <name>Mg(2+)</name>
        <dbReference type="ChEBI" id="CHEBI:18420"/>
    </cofactor>
    <text evidence="16">Binds 2 magnesium ions per subunit.</text>
</comment>
<dbReference type="EMBL" id="ML004494">
    <property type="protein sequence ID" value="RKP29317.1"/>
    <property type="molecule type" value="Genomic_DNA"/>
</dbReference>
<evidence type="ECO:0000256" key="11">
    <source>
        <dbReference type="ARBA" id="ARBA00023134"/>
    </source>
</evidence>
<keyword evidence="6 14" id="KW-0819">tRNA processing</keyword>
<evidence type="ECO:0000256" key="5">
    <source>
        <dbReference type="ARBA" id="ARBA00022679"/>
    </source>
</evidence>
<dbReference type="GO" id="GO:0008193">
    <property type="term" value="F:tRNA guanylyltransferase activity"/>
    <property type="evidence" value="ECO:0007669"/>
    <property type="project" value="UniProtKB-UniRule"/>
</dbReference>
<dbReference type="GO" id="GO:0006400">
    <property type="term" value="P:tRNA modification"/>
    <property type="evidence" value="ECO:0007669"/>
    <property type="project" value="UniProtKB-UniRule"/>
</dbReference>
<feature type="binding site" evidence="16">
    <location>
        <position position="30"/>
    </location>
    <ligand>
        <name>Mg(2+)</name>
        <dbReference type="ChEBI" id="CHEBI:18420"/>
        <label>1</label>
        <note>catalytic</note>
    </ligand>
</feature>
<organism evidence="19 20">
    <name type="scientific">Metschnikowia bicuspidata</name>
    <dbReference type="NCBI Taxonomy" id="27322"/>
    <lineage>
        <taxon>Eukaryota</taxon>
        <taxon>Fungi</taxon>
        <taxon>Dikarya</taxon>
        <taxon>Ascomycota</taxon>
        <taxon>Saccharomycotina</taxon>
        <taxon>Pichiomycetes</taxon>
        <taxon>Metschnikowiaceae</taxon>
        <taxon>Metschnikowia</taxon>
    </lineage>
</organism>
<dbReference type="PIRSF" id="PIRSF028980">
    <property type="entry name" value="tRNAHis_guanylyltransferase"/>
    <property type="match status" value="1"/>
</dbReference>
<sequence>MAKSRFEYVKQFERENFLLPQTHIVIRVDGKGFHKFADHYRFEKPNDRRALTVMNRTAHTMLRQFPDIVLAYGDSDEYLFLMRRDCELFERREMKLLLTFSSHMAVNYVLQWNRKFPDRPITDERIPTFDARVVTYPNAQTVRDYFSWRQVDCHINNLYNTAFWLLVQKCGMSTAEAEKALKGTLSSDKNEILFTRCGINYNNEPEVFKKGTVLVREYAEWKEPEAELTDRQKQRLLKLRRKATISELHVDIIKDDFWTERPWLLR</sequence>